<sequence>MAAHLAATEYFDFTHPDIQAFSRKVSGSTPVEQAISIYYLVRDEIVYNPYTLKDGLPSLKASYCLQNNQAYCIPKAALMVAMCRLHGIPARLGLADVINHLSTPALIEWLGTDYFALHGYAEVWLNGQWVKATPVFNKELCARFNVEPLSFDGQHEAILQSATKDGSKHMEYVKYHGYFDEMPVEFIQETAAKVYPHFADIFATDNRMAR</sequence>
<reference evidence="2 3" key="1">
    <citation type="submission" date="2014-04" db="EMBL/GenBank/DDBJ databases">
        <title>Draft genome sequence of Photobacterium halotolerans S2753: a solonamide, ngercheumicin and holomycin producer.</title>
        <authorList>
            <person name="Machado H.R."/>
            <person name="Gram L."/>
        </authorList>
    </citation>
    <scope>NUCLEOTIDE SEQUENCE [LARGE SCALE GENOMIC DNA]</scope>
    <source>
        <strain evidence="2 3">S2753</strain>
    </source>
</reference>
<evidence type="ECO:0000313" key="2">
    <source>
        <dbReference type="EMBL" id="KDM92245.1"/>
    </source>
</evidence>
<dbReference type="AlphaFoldDB" id="A0A066RP75"/>
<dbReference type="SUPFAM" id="SSF54001">
    <property type="entry name" value="Cysteine proteinases"/>
    <property type="match status" value="1"/>
</dbReference>
<dbReference type="InterPro" id="IPR038765">
    <property type="entry name" value="Papain-like_cys_pep_sf"/>
</dbReference>
<feature type="domain" description="Transglutaminase-like" evidence="1">
    <location>
        <begin position="21"/>
        <end position="134"/>
    </location>
</feature>
<dbReference type="Pfam" id="PF01841">
    <property type="entry name" value="Transglut_core"/>
    <property type="match status" value="1"/>
</dbReference>
<dbReference type="PANTHER" id="PTHR33490:SF3">
    <property type="entry name" value="CONSERVED INTEGRAL MEMBRANE PROTEIN"/>
    <property type="match status" value="1"/>
</dbReference>
<gene>
    <name evidence="2" type="ORF">EA58_07075</name>
</gene>
<dbReference type="Proteomes" id="UP000027192">
    <property type="component" value="Unassembled WGS sequence"/>
</dbReference>
<accession>A0A066RP75</accession>
<keyword evidence="3" id="KW-1185">Reference proteome</keyword>
<dbReference type="InterPro" id="IPR002931">
    <property type="entry name" value="Transglutaminase-like"/>
</dbReference>
<evidence type="ECO:0000313" key="3">
    <source>
        <dbReference type="Proteomes" id="UP000027192"/>
    </source>
</evidence>
<comment type="caution">
    <text evidence="2">The sequence shown here is derived from an EMBL/GenBank/DDBJ whole genome shotgun (WGS) entry which is preliminary data.</text>
</comment>
<evidence type="ECO:0000259" key="1">
    <source>
        <dbReference type="Pfam" id="PF01841"/>
    </source>
</evidence>
<dbReference type="STRING" id="1654360.EA58_07075"/>
<organism evidence="2 3">
    <name type="scientific">Photobacterium galatheae</name>
    <dbReference type="NCBI Taxonomy" id="1654360"/>
    <lineage>
        <taxon>Bacteria</taxon>
        <taxon>Pseudomonadati</taxon>
        <taxon>Pseudomonadota</taxon>
        <taxon>Gammaproteobacteria</taxon>
        <taxon>Vibrionales</taxon>
        <taxon>Vibrionaceae</taxon>
        <taxon>Photobacterium</taxon>
    </lineage>
</organism>
<name>A0A066RP75_9GAMM</name>
<protein>
    <recommendedName>
        <fullName evidence="1">Transglutaminase-like domain-containing protein</fullName>
    </recommendedName>
</protein>
<dbReference type="EMBL" id="JMIB01000010">
    <property type="protein sequence ID" value="KDM92245.1"/>
    <property type="molecule type" value="Genomic_DNA"/>
</dbReference>
<dbReference type="Gene3D" id="3.10.620.30">
    <property type="match status" value="1"/>
</dbReference>
<proteinExistence type="predicted"/>
<dbReference type="PANTHER" id="PTHR33490">
    <property type="entry name" value="BLR5614 PROTEIN-RELATED"/>
    <property type="match status" value="1"/>
</dbReference>